<dbReference type="Proteomes" id="UP001528411">
    <property type="component" value="Unassembled WGS sequence"/>
</dbReference>
<sequence>MNYIKGFKLDRRSFIKGIGVAASLPYLECMAETKQLGSRLTAPKRMCYLYVPNGVSLP</sequence>
<evidence type="ECO:0008006" key="3">
    <source>
        <dbReference type="Google" id="ProtNLM"/>
    </source>
</evidence>
<name>A0ABT5F819_9GAMM</name>
<comment type="caution">
    <text evidence="1">The sequence shown here is derived from an EMBL/GenBank/DDBJ whole genome shotgun (WGS) entry which is preliminary data.</text>
</comment>
<dbReference type="RefSeq" id="WP_272179493.1">
    <property type="nucleotide sequence ID" value="NZ_JAQOMS010000002.1"/>
</dbReference>
<accession>A0ABT5F819</accession>
<evidence type="ECO:0000313" key="2">
    <source>
        <dbReference type="Proteomes" id="UP001528411"/>
    </source>
</evidence>
<protein>
    <recommendedName>
        <fullName evidence="3">DUF1501 domain-containing protein</fullName>
    </recommendedName>
</protein>
<evidence type="ECO:0000313" key="1">
    <source>
        <dbReference type="EMBL" id="MDC2887682.1"/>
    </source>
</evidence>
<dbReference type="EMBL" id="JAQOMS010000002">
    <property type="protein sequence ID" value="MDC2887682.1"/>
    <property type="molecule type" value="Genomic_DNA"/>
</dbReference>
<reference evidence="1 2" key="1">
    <citation type="submission" date="2023-01" db="EMBL/GenBank/DDBJ databases">
        <title>Psychrosphaera sp. nov., isolated from marine algae.</title>
        <authorList>
            <person name="Bayburt H."/>
            <person name="Choi B.J."/>
            <person name="Kim J.M."/>
            <person name="Choi D.G."/>
            <person name="Jeon C.O."/>
        </authorList>
    </citation>
    <scope>NUCLEOTIDE SEQUENCE [LARGE SCALE GENOMIC DNA]</scope>
    <source>
        <strain evidence="1 2">G1-22</strain>
    </source>
</reference>
<organism evidence="1 2">
    <name type="scientific">Psychrosphaera algicola</name>
    <dbReference type="NCBI Taxonomy" id="3023714"/>
    <lineage>
        <taxon>Bacteria</taxon>
        <taxon>Pseudomonadati</taxon>
        <taxon>Pseudomonadota</taxon>
        <taxon>Gammaproteobacteria</taxon>
        <taxon>Alteromonadales</taxon>
        <taxon>Pseudoalteromonadaceae</taxon>
        <taxon>Psychrosphaera</taxon>
    </lineage>
</organism>
<gene>
    <name evidence="1" type="ORF">PN838_00950</name>
</gene>
<keyword evidence="2" id="KW-1185">Reference proteome</keyword>
<proteinExistence type="predicted"/>